<evidence type="ECO:0000256" key="1">
    <source>
        <dbReference type="SAM" id="MobiDB-lite"/>
    </source>
</evidence>
<feature type="compositionally biased region" description="Basic and acidic residues" evidence="1">
    <location>
        <begin position="1"/>
        <end position="12"/>
    </location>
</feature>
<protein>
    <submittedName>
        <fullName evidence="2">Uncharacterized protein</fullName>
    </submittedName>
</protein>
<dbReference type="EMBL" id="CP106753">
    <property type="protein sequence ID" value="UXY13900.1"/>
    <property type="molecule type" value="Genomic_DNA"/>
</dbReference>
<evidence type="ECO:0000313" key="3">
    <source>
        <dbReference type="Proteomes" id="UP001061302"/>
    </source>
</evidence>
<organism evidence="2 3">
    <name type="scientific">Chitiniphilus purpureus</name>
    <dbReference type="NCBI Taxonomy" id="2981137"/>
    <lineage>
        <taxon>Bacteria</taxon>
        <taxon>Pseudomonadati</taxon>
        <taxon>Pseudomonadota</taxon>
        <taxon>Betaproteobacteria</taxon>
        <taxon>Neisseriales</taxon>
        <taxon>Chitinibacteraceae</taxon>
        <taxon>Chitiniphilus</taxon>
    </lineage>
</organism>
<name>A0ABY6DHS5_9NEIS</name>
<reference evidence="2" key="1">
    <citation type="submission" date="2022-10" db="EMBL/GenBank/DDBJ databases">
        <title>Chitiniphilus purpureus sp. nov., a novel chitin-degrading bacterium isolated from crawfish pond sediment.</title>
        <authorList>
            <person name="Li K."/>
        </authorList>
    </citation>
    <scope>NUCLEOTIDE SEQUENCE</scope>
    <source>
        <strain evidence="2">CD1</strain>
    </source>
</reference>
<gene>
    <name evidence="2" type="ORF">N8I74_11260</name>
</gene>
<feature type="compositionally biased region" description="Polar residues" evidence="1">
    <location>
        <begin position="30"/>
        <end position="41"/>
    </location>
</feature>
<keyword evidence="3" id="KW-1185">Reference proteome</keyword>
<feature type="region of interest" description="Disordered" evidence="1">
    <location>
        <begin position="1"/>
        <end position="54"/>
    </location>
</feature>
<proteinExistence type="predicted"/>
<dbReference type="RefSeq" id="WP_263123184.1">
    <property type="nucleotide sequence ID" value="NZ_CP106753.1"/>
</dbReference>
<accession>A0ABY6DHS5</accession>
<sequence length="54" mass="6063">MTMKRTELEKQRGLKINNRLKTAAVPDRYSQGSNADKQTPNPLIAKLLGQRKPG</sequence>
<evidence type="ECO:0000313" key="2">
    <source>
        <dbReference type="EMBL" id="UXY13900.1"/>
    </source>
</evidence>
<dbReference type="Proteomes" id="UP001061302">
    <property type="component" value="Chromosome"/>
</dbReference>